<sequence>MLETSLRAFFKMICNCSRQI</sequence>
<evidence type="ECO:0000313" key="1">
    <source>
        <dbReference type="EMBL" id="JAD72440.1"/>
    </source>
</evidence>
<reference evidence="1" key="2">
    <citation type="journal article" date="2015" name="Data Brief">
        <title>Shoot transcriptome of the giant reed, Arundo donax.</title>
        <authorList>
            <person name="Barrero R.A."/>
            <person name="Guerrero F.D."/>
            <person name="Moolhuijzen P."/>
            <person name="Goolsby J.A."/>
            <person name="Tidwell J."/>
            <person name="Bellgard S.E."/>
            <person name="Bellgard M.I."/>
        </authorList>
    </citation>
    <scope>NUCLEOTIDE SEQUENCE</scope>
    <source>
        <tissue evidence="1">Shoot tissue taken approximately 20 cm above the soil surface</tissue>
    </source>
</reference>
<dbReference type="EMBL" id="GBRH01225455">
    <property type="protein sequence ID" value="JAD72440.1"/>
    <property type="molecule type" value="Transcribed_RNA"/>
</dbReference>
<organism evidence="1">
    <name type="scientific">Arundo donax</name>
    <name type="common">Giant reed</name>
    <name type="synonym">Donax arundinaceus</name>
    <dbReference type="NCBI Taxonomy" id="35708"/>
    <lineage>
        <taxon>Eukaryota</taxon>
        <taxon>Viridiplantae</taxon>
        <taxon>Streptophyta</taxon>
        <taxon>Embryophyta</taxon>
        <taxon>Tracheophyta</taxon>
        <taxon>Spermatophyta</taxon>
        <taxon>Magnoliopsida</taxon>
        <taxon>Liliopsida</taxon>
        <taxon>Poales</taxon>
        <taxon>Poaceae</taxon>
        <taxon>PACMAD clade</taxon>
        <taxon>Arundinoideae</taxon>
        <taxon>Arundineae</taxon>
        <taxon>Arundo</taxon>
    </lineage>
</organism>
<protein>
    <submittedName>
        <fullName evidence="1">Uncharacterized protein</fullName>
    </submittedName>
</protein>
<reference evidence="1" key="1">
    <citation type="submission" date="2014-09" db="EMBL/GenBank/DDBJ databases">
        <authorList>
            <person name="Magalhaes I.L.F."/>
            <person name="Oliveira U."/>
            <person name="Santos F.R."/>
            <person name="Vidigal T.H.D.A."/>
            <person name="Brescovit A.D."/>
            <person name="Santos A.J."/>
        </authorList>
    </citation>
    <scope>NUCLEOTIDE SEQUENCE</scope>
    <source>
        <tissue evidence="1">Shoot tissue taken approximately 20 cm above the soil surface</tissue>
    </source>
</reference>
<dbReference type="AlphaFoldDB" id="A0A0A9CGB6"/>
<name>A0A0A9CGB6_ARUDO</name>
<accession>A0A0A9CGB6</accession>
<proteinExistence type="predicted"/>